<keyword evidence="5" id="KW-0315">Glutamine amidotransferase</keyword>
<protein>
    <recommendedName>
        <fullName evidence="10">Glutamine amidotransferase domain-containing protein</fullName>
    </recommendedName>
</protein>
<proteinExistence type="inferred from homology"/>
<comment type="pathway">
    <text evidence="1">Amino-acid biosynthesis; L-histidine biosynthesis; L-histidine from 5-phospho-alpha-D-ribose 1-diphosphate: step 5/9.</text>
</comment>
<dbReference type="Gene3D" id="3.40.50.880">
    <property type="match status" value="1"/>
</dbReference>
<dbReference type="GO" id="GO:0004359">
    <property type="term" value="F:glutaminase activity"/>
    <property type="evidence" value="ECO:0007669"/>
    <property type="project" value="UniProtKB-EC"/>
</dbReference>
<feature type="non-terminal residue" evidence="11">
    <location>
        <position position="1"/>
    </location>
</feature>
<dbReference type="PANTHER" id="PTHR42701:SF1">
    <property type="entry name" value="IMIDAZOLE GLYCEROL PHOSPHATE SYNTHASE SUBUNIT HISH"/>
    <property type="match status" value="1"/>
</dbReference>
<dbReference type="NCBIfam" id="TIGR01855">
    <property type="entry name" value="IMP_synth_hisH"/>
    <property type="match status" value="1"/>
</dbReference>
<evidence type="ECO:0000256" key="1">
    <source>
        <dbReference type="ARBA" id="ARBA00005091"/>
    </source>
</evidence>
<evidence type="ECO:0000256" key="9">
    <source>
        <dbReference type="ARBA" id="ARBA00049534"/>
    </source>
</evidence>
<dbReference type="PIRSF" id="PIRSF000495">
    <property type="entry name" value="Amidotransf_hisH"/>
    <property type="match status" value="1"/>
</dbReference>
<dbReference type="InterPro" id="IPR017926">
    <property type="entry name" value="GATASE"/>
</dbReference>
<evidence type="ECO:0000256" key="7">
    <source>
        <dbReference type="ARBA" id="ARBA00023239"/>
    </source>
</evidence>
<evidence type="ECO:0000256" key="6">
    <source>
        <dbReference type="ARBA" id="ARBA00023102"/>
    </source>
</evidence>
<evidence type="ECO:0000259" key="10">
    <source>
        <dbReference type="Pfam" id="PF00117"/>
    </source>
</evidence>
<dbReference type="InterPro" id="IPR010139">
    <property type="entry name" value="Imidazole-glycPsynth_HisH"/>
</dbReference>
<dbReference type="InterPro" id="IPR029062">
    <property type="entry name" value="Class_I_gatase-like"/>
</dbReference>
<keyword evidence="3" id="KW-0028">Amino-acid biosynthesis</keyword>
<dbReference type="GO" id="GO:0000107">
    <property type="term" value="F:imidazoleglycerol-phosphate synthase activity"/>
    <property type="evidence" value="ECO:0007669"/>
    <property type="project" value="TreeGrafter"/>
</dbReference>
<comment type="subunit">
    <text evidence="2">Heterodimer of HisH and HisF.</text>
</comment>
<evidence type="ECO:0000256" key="3">
    <source>
        <dbReference type="ARBA" id="ARBA00022605"/>
    </source>
</evidence>
<reference evidence="11" key="1">
    <citation type="submission" date="2018-05" db="EMBL/GenBank/DDBJ databases">
        <authorList>
            <person name="Lanie J.A."/>
            <person name="Ng W.-L."/>
            <person name="Kazmierczak K.M."/>
            <person name="Andrzejewski T.M."/>
            <person name="Davidsen T.M."/>
            <person name="Wayne K.J."/>
            <person name="Tettelin H."/>
            <person name="Glass J.I."/>
            <person name="Rusch D."/>
            <person name="Podicherti R."/>
            <person name="Tsui H.-C.T."/>
            <person name="Winkler M.E."/>
        </authorList>
    </citation>
    <scope>NUCLEOTIDE SEQUENCE</scope>
</reference>
<evidence type="ECO:0000313" key="11">
    <source>
        <dbReference type="EMBL" id="SVC14585.1"/>
    </source>
</evidence>
<accession>A0A382JSE1</accession>
<evidence type="ECO:0000256" key="2">
    <source>
        <dbReference type="ARBA" id="ARBA00011152"/>
    </source>
</evidence>
<dbReference type="Pfam" id="PF00117">
    <property type="entry name" value="GATase"/>
    <property type="match status" value="1"/>
</dbReference>
<dbReference type="GO" id="GO:0000105">
    <property type="term" value="P:L-histidine biosynthetic process"/>
    <property type="evidence" value="ECO:0007669"/>
    <property type="project" value="UniProtKB-UniPathway"/>
</dbReference>
<dbReference type="PROSITE" id="PS51273">
    <property type="entry name" value="GATASE_TYPE_1"/>
    <property type="match status" value="1"/>
</dbReference>
<dbReference type="UniPathway" id="UPA00031">
    <property type="reaction ID" value="UER00010"/>
</dbReference>
<evidence type="ECO:0000256" key="5">
    <source>
        <dbReference type="ARBA" id="ARBA00022962"/>
    </source>
</evidence>
<dbReference type="HAMAP" id="MF_00278">
    <property type="entry name" value="HisH"/>
    <property type="match status" value="1"/>
</dbReference>
<organism evidence="11">
    <name type="scientific">marine metagenome</name>
    <dbReference type="NCBI Taxonomy" id="408172"/>
    <lineage>
        <taxon>unclassified sequences</taxon>
        <taxon>metagenomes</taxon>
        <taxon>ecological metagenomes</taxon>
    </lineage>
</organism>
<feature type="domain" description="Glutamine amidotransferase" evidence="10">
    <location>
        <begin position="1"/>
        <end position="188"/>
    </location>
</feature>
<dbReference type="EMBL" id="UINC01075925">
    <property type="protein sequence ID" value="SVC14585.1"/>
    <property type="molecule type" value="Genomic_DNA"/>
</dbReference>
<keyword evidence="6" id="KW-0368">Histidine biosynthesis</keyword>
<sequence>VIDHGLCNMNSIVRALEYCGGEVRVVESPKDLDCATHFVLPGVGAFPAAMAMLQRSGLADALTHRVIDLRMPVLGICLGMQLMFSVGEEIEETPGLGWIPGRVVRITAQEGERVPHIGWNTVDFRPDFHLAREVKGPKDFYFVHSFHVVPENSETIAGTTPFAANIVSAVQMGSISGVQFHPEKSQNAGFSLIRSFLTVETTTGC</sequence>
<keyword evidence="4" id="KW-0378">Hydrolase</keyword>
<evidence type="ECO:0000256" key="4">
    <source>
        <dbReference type="ARBA" id="ARBA00022801"/>
    </source>
</evidence>
<dbReference type="SUPFAM" id="SSF52317">
    <property type="entry name" value="Class I glutamine amidotransferase-like"/>
    <property type="match status" value="1"/>
</dbReference>
<dbReference type="GO" id="GO:0016829">
    <property type="term" value="F:lyase activity"/>
    <property type="evidence" value="ECO:0007669"/>
    <property type="project" value="UniProtKB-KW"/>
</dbReference>
<dbReference type="CDD" id="cd01748">
    <property type="entry name" value="GATase1_IGP_Synthase"/>
    <property type="match status" value="1"/>
</dbReference>
<keyword evidence="7" id="KW-0456">Lyase</keyword>
<dbReference type="AlphaFoldDB" id="A0A382JSE1"/>
<name>A0A382JSE1_9ZZZZ</name>
<comment type="catalytic activity">
    <reaction evidence="9">
        <text>L-glutamine + H2O = L-glutamate + NH4(+)</text>
        <dbReference type="Rhea" id="RHEA:15889"/>
        <dbReference type="ChEBI" id="CHEBI:15377"/>
        <dbReference type="ChEBI" id="CHEBI:28938"/>
        <dbReference type="ChEBI" id="CHEBI:29985"/>
        <dbReference type="ChEBI" id="CHEBI:58359"/>
        <dbReference type="EC" id="3.5.1.2"/>
    </reaction>
</comment>
<dbReference type="PANTHER" id="PTHR42701">
    <property type="entry name" value="IMIDAZOLE GLYCEROL PHOSPHATE SYNTHASE SUBUNIT HISH"/>
    <property type="match status" value="1"/>
</dbReference>
<gene>
    <name evidence="11" type="ORF">METZ01_LOCUS267439</name>
</gene>
<evidence type="ECO:0000256" key="8">
    <source>
        <dbReference type="ARBA" id="ARBA00047838"/>
    </source>
</evidence>
<comment type="catalytic activity">
    <reaction evidence="8">
        <text>5-[(5-phospho-1-deoxy-D-ribulos-1-ylimino)methylamino]-1-(5-phospho-beta-D-ribosyl)imidazole-4-carboxamide + L-glutamine = D-erythro-1-(imidazol-4-yl)glycerol 3-phosphate + 5-amino-1-(5-phospho-beta-D-ribosyl)imidazole-4-carboxamide + L-glutamate + H(+)</text>
        <dbReference type="Rhea" id="RHEA:24793"/>
        <dbReference type="ChEBI" id="CHEBI:15378"/>
        <dbReference type="ChEBI" id="CHEBI:29985"/>
        <dbReference type="ChEBI" id="CHEBI:58278"/>
        <dbReference type="ChEBI" id="CHEBI:58359"/>
        <dbReference type="ChEBI" id="CHEBI:58475"/>
        <dbReference type="ChEBI" id="CHEBI:58525"/>
        <dbReference type="EC" id="4.3.2.10"/>
    </reaction>
</comment>